<dbReference type="Gene3D" id="2.102.10.10">
    <property type="entry name" value="Rieske [2Fe-2S] iron-sulphur domain"/>
    <property type="match status" value="2"/>
</dbReference>
<dbReference type="GO" id="GO:0051537">
    <property type="term" value="F:2 iron, 2 sulfur cluster binding"/>
    <property type="evidence" value="ECO:0007669"/>
    <property type="project" value="UniProtKB-KW"/>
</dbReference>
<dbReference type="GO" id="GO:0005506">
    <property type="term" value="F:iron ion binding"/>
    <property type="evidence" value="ECO:0007669"/>
    <property type="project" value="InterPro"/>
</dbReference>
<dbReference type="SUPFAM" id="SSF51905">
    <property type="entry name" value="FAD/NAD(P)-binding domain"/>
    <property type="match status" value="2"/>
</dbReference>
<keyword evidence="6" id="KW-0560">Oxidoreductase</keyword>
<keyword evidence="5" id="KW-0274">FAD</keyword>
<evidence type="ECO:0000313" key="11">
    <source>
        <dbReference type="Proteomes" id="UP000192917"/>
    </source>
</evidence>
<dbReference type="Proteomes" id="UP000192917">
    <property type="component" value="Unassembled WGS sequence"/>
</dbReference>
<dbReference type="Pfam" id="PF07992">
    <property type="entry name" value="Pyr_redox_2"/>
    <property type="match status" value="1"/>
</dbReference>
<feature type="domain" description="Rieske" evidence="9">
    <location>
        <begin position="4"/>
        <end position="99"/>
    </location>
</feature>
<dbReference type="Pfam" id="PF00848">
    <property type="entry name" value="Ring_hydroxyl_A"/>
    <property type="match status" value="1"/>
</dbReference>
<dbReference type="CDD" id="cd08880">
    <property type="entry name" value="RHO_alpha_C_ahdA1c-like"/>
    <property type="match status" value="1"/>
</dbReference>
<dbReference type="STRING" id="560819.SAMN05428998_117115"/>
<sequence length="974" mass="105016">MEWIDVAAFDTLPDGGVRGFEVAGRPVALVRQGAVVHALHDICSHQFAFLSDGVVEDGCLECPLHQGRFCLKTGKAMGGPVDAPVATYAAKVEGGRVLVCLDRPAEAEPDPGAEPAPARRAADETFVVVGGGQAAGEAIRTLRQRGFAGRLVLVAEEPQLPYERPPLSKEILTGTADAALCRLIDEAAARGLDLDARLGRRAVRLDAAARRLALDDGATLAYDRLLLATGSRLRRLDLPGSDLPGIHYLRTLDEALALRRAFGSAKRLAVVGGGFIGLEVASAARAAGLEVVVLEREAALMSRLLPAPAAALLEARLRAAGVTLELGAAVSGFAGEGVVSGVVLADGRTLEADLVVVGVGVLPNLELARDAGLEVADGILVDAAGRTSDPAIFAAGDCAVFPSPLRGRLRRLESWQHAREQARAAAAAMLGEPAGYASLPWFWSDLFGGSLQLLGLPLAGDETVLREAPDGGALVFALEEGRLVGAIAFDAGARLRRLAGAIERAARVDAEALADPTRPLDELIASLAAGGSLIASPKRGGPKDSEQGQHAMIDRTPTASPLRNDPDGFEWPAEGLSRIPDWVYTDETIYRREVERIFHGRTWNYVALEAELPEPGHFVRSNVGPTPVVVTRAEDGAIHVFENRCAHRAAEFCRSLRGKAKEFVCPYHQWSYDLTGKLVGVPFRRGVNKQGGMPADFDPKQHSLRRLAVTTRRGVVFASYCDDMEPLEDYLGPEILREFDATFDGRGLRILGYYRNTLPGNWKLYHENLKDPYHATLLHTFLVTFGLLVAGNKSAMLCDATGRHGVMASAKSEGKAVSAENRQEMRAYREGMELKEPRFMNFVQEFDSPWSVTMTTIWPNLVVQREMNTLGVRQIVPEGPNQFTMVWTMFGFEGDDEEMTRHRLRQGNLMGPAGFLGLEDNEAMKFVQDGMLSGAAGEHLVALDPATPVGTSETLISESAIRAMYQHWRGVIGV</sequence>
<evidence type="ECO:0000313" key="10">
    <source>
        <dbReference type="EMBL" id="SMF48765.1"/>
    </source>
</evidence>
<evidence type="ECO:0000256" key="8">
    <source>
        <dbReference type="ARBA" id="ARBA00023014"/>
    </source>
</evidence>
<accession>A0A1Y6CDJ8</accession>
<dbReference type="CDD" id="cd03528">
    <property type="entry name" value="Rieske_RO_ferredoxin"/>
    <property type="match status" value="1"/>
</dbReference>
<feature type="domain" description="Rieske" evidence="9">
    <location>
        <begin position="604"/>
        <end position="718"/>
    </location>
</feature>
<dbReference type="InterPro" id="IPR023753">
    <property type="entry name" value="FAD/NAD-binding_dom"/>
</dbReference>
<dbReference type="InterPro" id="IPR043264">
    <property type="entry name" value="AhdA1c-like_alpha_C"/>
</dbReference>
<keyword evidence="2" id="KW-0285">Flavoprotein</keyword>
<dbReference type="GO" id="GO:0051213">
    <property type="term" value="F:dioxygenase activity"/>
    <property type="evidence" value="ECO:0007669"/>
    <property type="project" value="UniProtKB-KW"/>
</dbReference>
<evidence type="ECO:0000256" key="4">
    <source>
        <dbReference type="ARBA" id="ARBA00022723"/>
    </source>
</evidence>
<dbReference type="InterPro" id="IPR017941">
    <property type="entry name" value="Rieske_2Fe-2S"/>
</dbReference>
<protein>
    <submittedName>
        <fullName evidence="10">Anthranilate 1,2-dioxygenase large subunit</fullName>
    </submittedName>
</protein>
<evidence type="ECO:0000256" key="5">
    <source>
        <dbReference type="ARBA" id="ARBA00022827"/>
    </source>
</evidence>
<evidence type="ECO:0000256" key="3">
    <source>
        <dbReference type="ARBA" id="ARBA00022714"/>
    </source>
</evidence>
<dbReference type="Gene3D" id="3.50.50.60">
    <property type="entry name" value="FAD/NAD(P)-binding domain"/>
    <property type="match status" value="2"/>
</dbReference>
<keyword evidence="11" id="KW-1185">Reference proteome</keyword>
<dbReference type="Pfam" id="PF00355">
    <property type="entry name" value="Rieske"/>
    <property type="match status" value="2"/>
</dbReference>
<dbReference type="GO" id="GO:0016651">
    <property type="term" value="F:oxidoreductase activity, acting on NAD(P)H"/>
    <property type="evidence" value="ECO:0007669"/>
    <property type="project" value="TreeGrafter"/>
</dbReference>
<dbReference type="Gene3D" id="3.90.380.10">
    <property type="entry name" value="Naphthalene 1,2-dioxygenase Alpha Subunit, Chain A, domain 1"/>
    <property type="match status" value="1"/>
</dbReference>
<evidence type="ECO:0000256" key="2">
    <source>
        <dbReference type="ARBA" id="ARBA00022630"/>
    </source>
</evidence>
<dbReference type="AlphaFoldDB" id="A0A1Y6CDJ8"/>
<dbReference type="GO" id="GO:0005737">
    <property type="term" value="C:cytoplasm"/>
    <property type="evidence" value="ECO:0007669"/>
    <property type="project" value="TreeGrafter"/>
</dbReference>
<dbReference type="RefSeq" id="WP_085124340.1">
    <property type="nucleotide sequence ID" value="NZ_FWZX01000017.1"/>
</dbReference>
<keyword evidence="7" id="KW-0408">Iron</keyword>
<proteinExistence type="predicted"/>
<dbReference type="InterPro" id="IPR050446">
    <property type="entry name" value="FAD-oxidoreductase/Apoptosis"/>
</dbReference>
<dbReference type="InterPro" id="IPR036188">
    <property type="entry name" value="FAD/NAD-bd_sf"/>
</dbReference>
<dbReference type="InterPro" id="IPR028202">
    <property type="entry name" value="Reductase_C"/>
</dbReference>
<dbReference type="SUPFAM" id="SSF55424">
    <property type="entry name" value="FAD/NAD-linked reductases, dimerisation (C-terminal) domain"/>
    <property type="match status" value="1"/>
</dbReference>
<dbReference type="SUPFAM" id="SSF50022">
    <property type="entry name" value="ISP domain"/>
    <property type="match status" value="2"/>
</dbReference>
<dbReference type="InterPro" id="IPR015879">
    <property type="entry name" value="Ring_hydroxy_dOase_asu_C_dom"/>
</dbReference>
<gene>
    <name evidence="10" type="ORF">SAMN05428998_117115</name>
</gene>
<dbReference type="PRINTS" id="PR00090">
    <property type="entry name" value="RNGDIOXGNASE"/>
</dbReference>
<dbReference type="InterPro" id="IPR016156">
    <property type="entry name" value="FAD/NAD-linked_Rdtase_dimer_sf"/>
</dbReference>
<name>A0A1Y6CDJ8_9PROT</name>
<organism evidence="10 11">
    <name type="scientific">Tistlia consotensis USBA 355</name>
    <dbReference type="NCBI Taxonomy" id="560819"/>
    <lineage>
        <taxon>Bacteria</taxon>
        <taxon>Pseudomonadati</taxon>
        <taxon>Pseudomonadota</taxon>
        <taxon>Alphaproteobacteria</taxon>
        <taxon>Rhodospirillales</taxon>
        <taxon>Rhodovibrionaceae</taxon>
        <taxon>Tistlia</taxon>
    </lineage>
</organism>
<keyword evidence="3" id="KW-0001">2Fe-2S</keyword>
<dbReference type="PANTHER" id="PTHR43557">
    <property type="entry name" value="APOPTOSIS-INDUCING FACTOR 1"/>
    <property type="match status" value="1"/>
</dbReference>
<evidence type="ECO:0000256" key="7">
    <source>
        <dbReference type="ARBA" id="ARBA00023004"/>
    </source>
</evidence>
<dbReference type="Gene3D" id="3.30.390.30">
    <property type="match status" value="1"/>
</dbReference>
<keyword evidence="4" id="KW-0479">Metal-binding</keyword>
<evidence type="ECO:0000256" key="1">
    <source>
        <dbReference type="ARBA" id="ARBA00001974"/>
    </source>
</evidence>
<keyword evidence="10" id="KW-0223">Dioxygenase</keyword>
<keyword evidence="8" id="KW-0411">Iron-sulfur</keyword>
<dbReference type="PROSITE" id="PS51296">
    <property type="entry name" value="RIESKE"/>
    <property type="match status" value="2"/>
</dbReference>
<evidence type="ECO:0000259" key="9">
    <source>
        <dbReference type="PROSITE" id="PS51296"/>
    </source>
</evidence>
<dbReference type="InterPro" id="IPR001663">
    <property type="entry name" value="Rng_hydr_dOase-A"/>
</dbReference>
<evidence type="ECO:0000256" key="6">
    <source>
        <dbReference type="ARBA" id="ARBA00023002"/>
    </source>
</evidence>
<dbReference type="PANTHER" id="PTHR43557:SF2">
    <property type="entry name" value="RIESKE DOMAIN-CONTAINING PROTEIN-RELATED"/>
    <property type="match status" value="1"/>
</dbReference>
<dbReference type="Pfam" id="PF14759">
    <property type="entry name" value="Reductase_C"/>
    <property type="match status" value="1"/>
</dbReference>
<comment type="cofactor">
    <cofactor evidence="1">
        <name>FAD</name>
        <dbReference type="ChEBI" id="CHEBI:57692"/>
    </cofactor>
</comment>
<reference evidence="10 11" key="1">
    <citation type="submission" date="2017-04" db="EMBL/GenBank/DDBJ databases">
        <authorList>
            <person name="Afonso C.L."/>
            <person name="Miller P.J."/>
            <person name="Scott M.A."/>
            <person name="Spackman E."/>
            <person name="Goraichik I."/>
            <person name="Dimitrov K.M."/>
            <person name="Suarez D.L."/>
            <person name="Swayne D.E."/>
        </authorList>
    </citation>
    <scope>NUCLEOTIDE SEQUENCE [LARGE SCALE GENOMIC DNA]</scope>
    <source>
        <strain evidence="10 11">USBA 355</strain>
    </source>
</reference>
<dbReference type="EMBL" id="FWZX01000017">
    <property type="protein sequence ID" value="SMF48765.1"/>
    <property type="molecule type" value="Genomic_DNA"/>
</dbReference>
<dbReference type="InterPro" id="IPR036922">
    <property type="entry name" value="Rieske_2Fe-2S_sf"/>
</dbReference>
<dbReference type="SUPFAM" id="SSF55961">
    <property type="entry name" value="Bet v1-like"/>
    <property type="match status" value="1"/>
</dbReference>